<dbReference type="InterPro" id="IPR005178">
    <property type="entry name" value="Ostalpha/TMEM184C"/>
</dbReference>
<feature type="transmembrane region" description="Helical" evidence="5">
    <location>
        <begin position="87"/>
        <end position="106"/>
    </location>
</feature>
<dbReference type="EMBL" id="CAJFCW020000002">
    <property type="protein sequence ID" value="CAG9096784.1"/>
    <property type="molecule type" value="Genomic_DNA"/>
</dbReference>
<keyword evidence="7" id="KW-1185">Reference proteome</keyword>
<feature type="transmembrane region" description="Helical" evidence="5">
    <location>
        <begin position="297"/>
        <end position="317"/>
    </location>
</feature>
<dbReference type="Proteomes" id="UP000783686">
    <property type="component" value="Unassembled WGS sequence"/>
</dbReference>
<evidence type="ECO:0008006" key="8">
    <source>
        <dbReference type="Google" id="ProtNLM"/>
    </source>
</evidence>
<gene>
    <name evidence="6" type="ORF">BOKJ2_LOCUS4389</name>
</gene>
<organism evidence="6 7">
    <name type="scientific">Bursaphelenchus okinawaensis</name>
    <dbReference type="NCBI Taxonomy" id="465554"/>
    <lineage>
        <taxon>Eukaryota</taxon>
        <taxon>Metazoa</taxon>
        <taxon>Ecdysozoa</taxon>
        <taxon>Nematoda</taxon>
        <taxon>Chromadorea</taxon>
        <taxon>Rhabditida</taxon>
        <taxon>Tylenchina</taxon>
        <taxon>Tylenchomorpha</taxon>
        <taxon>Aphelenchoidea</taxon>
        <taxon>Aphelenchoididae</taxon>
        <taxon>Bursaphelenchus</taxon>
    </lineage>
</organism>
<sequence>MWTAHEVWNRTLEVLKKLPLDSEQIRECNNGEIRGPTAATFLTHLDYYQGVLLIFGLILTLTVIGMAFVECLMVKANVSKSKRRSKLYFLITLFPVSMMFCMVGMISPRAAALSTSFGLFYFLVVFYIYITLVMNLVRRNPNDSQLCGVKARLNERGKKINMRVPPICCLIPCMPEPRVTSQRIQIIKLLVLQGPLIRSFVFFFEVCLTIELGRDANMYIQYCEMVALLSTFAVVFGSHTFTRLVVHELHEYQMVTVIRSISLALFSFSAQYPLLFQNVFLRLNLIRCGPILSIPESARFICNFMVICQLFALNLLFSSALKPEKNEIFDLVENDSTPSEEDINDYKKSLFLSLLTPKSKRPLNFV</sequence>
<evidence type="ECO:0000256" key="2">
    <source>
        <dbReference type="ARBA" id="ARBA00022692"/>
    </source>
</evidence>
<evidence type="ECO:0000256" key="1">
    <source>
        <dbReference type="ARBA" id="ARBA00004141"/>
    </source>
</evidence>
<dbReference type="SMART" id="SM01417">
    <property type="entry name" value="Solute_trans_a"/>
    <property type="match status" value="1"/>
</dbReference>
<evidence type="ECO:0000256" key="4">
    <source>
        <dbReference type="ARBA" id="ARBA00023136"/>
    </source>
</evidence>
<comment type="caution">
    <text evidence="6">The sequence shown here is derived from an EMBL/GenBank/DDBJ whole genome shotgun (WGS) entry which is preliminary data.</text>
</comment>
<feature type="transmembrane region" description="Helical" evidence="5">
    <location>
        <begin position="51"/>
        <end position="75"/>
    </location>
</feature>
<evidence type="ECO:0000256" key="5">
    <source>
        <dbReference type="SAM" id="Phobius"/>
    </source>
</evidence>
<feature type="transmembrane region" description="Helical" evidence="5">
    <location>
        <begin position="219"/>
        <end position="236"/>
    </location>
</feature>
<dbReference type="GO" id="GO:0016020">
    <property type="term" value="C:membrane"/>
    <property type="evidence" value="ECO:0007669"/>
    <property type="project" value="UniProtKB-SubCell"/>
</dbReference>
<evidence type="ECO:0000313" key="6">
    <source>
        <dbReference type="EMBL" id="CAD5212588.1"/>
    </source>
</evidence>
<proteinExistence type="predicted"/>
<evidence type="ECO:0000313" key="7">
    <source>
        <dbReference type="Proteomes" id="UP000614601"/>
    </source>
</evidence>
<dbReference type="Proteomes" id="UP000614601">
    <property type="component" value="Unassembled WGS sequence"/>
</dbReference>
<feature type="transmembrane region" description="Helical" evidence="5">
    <location>
        <begin position="118"/>
        <end position="137"/>
    </location>
</feature>
<dbReference type="EMBL" id="CAJFDH010000002">
    <property type="protein sequence ID" value="CAD5212588.1"/>
    <property type="molecule type" value="Genomic_DNA"/>
</dbReference>
<keyword evidence="3 5" id="KW-1133">Transmembrane helix</keyword>
<evidence type="ECO:0000256" key="3">
    <source>
        <dbReference type="ARBA" id="ARBA00022989"/>
    </source>
</evidence>
<dbReference type="Pfam" id="PF03619">
    <property type="entry name" value="Solute_trans_a"/>
    <property type="match status" value="1"/>
</dbReference>
<comment type="subcellular location">
    <subcellularLocation>
        <location evidence="1">Membrane</location>
        <topology evidence="1">Multi-pass membrane protein</topology>
    </subcellularLocation>
</comment>
<reference evidence="6" key="1">
    <citation type="submission" date="2020-09" db="EMBL/GenBank/DDBJ databases">
        <authorList>
            <person name="Kikuchi T."/>
        </authorList>
    </citation>
    <scope>NUCLEOTIDE SEQUENCE</scope>
    <source>
        <strain evidence="6">SH1</strain>
    </source>
</reference>
<accession>A0A811KB87</accession>
<keyword evidence="4 5" id="KW-0472">Membrane</keyword>
<protein>
    <recommendedName>
        <fullName evidence="8">Organic solute transporter alpha-like protein</fullName>
    </recommendedName>
</protein>
<name>A0A811KB87_9BILA</name>
<dbReference type="OrthoDB" id="5839715at2759"/>
<dbReference type="PANTHER" id="PTHR23423">
    <property type="entry name" value="ORGANIC SOLUTE TRANSPORTER-RELATED"/>
    <property type="match status" value="1"/>
</dbReference>
<dbReference type="AlphaFoldDB" id="A0A811KB87"/>
<keyword evidence="2 5" id="KW-0812">Transmembrane</keyword>
<feature type="transmembrane region" description="Helical" evidence="5">
    <location>
        <begin position="257"/>
        <end position="277"/>
    </location>
</feature>